<gene>
    <name evidence="2" type="ORF">FKV42_01505</name>
</gene>
<keyword evidence="1" id="KW-0472">Membrane</keyword>
<accession>A0A7Z8KQR5</accession>
<keyword evidence="3" id="KW-1185">Reference proteome</keyword>
<comment type="caution">
    <text evidence="2">The sequence shown here is derived from an EMBL/GenBank/DDBJ whole genome shotgun (WGS) entry which is preliminary data.</text>
</comment>
<dbReference type="EMBL" id="VIAQ01000006">
    <property type="protein sequence ID" value="TQD28369.1"/>
    <property type="molecule type" value="Genomic_DNA"/>
</dbReference>
<reference evidence="2 3" key="1">
    <citation type="submission" date="2019-06" db="EMBL/GenBank/DDBJ databases">
        <title>Draft genome sequence of Methanolobus vulcani B1d.</title>
        <authorList>
            <person name="Creighbaum A.J."/>
            <person name="Ticak T."/>
            <person name="Hariraju D."/>
            <person name="Arivett B.A."/>
            <person name="Ferguson D.J.Jr."/>
        </authorList>
    </citation>
    <scope>NUCLEOTIDE SEQUENCE [LARGE SCALE GENOMIC DNA]</scope>
    <source>
        <strain evidence="2 3">B1d</strain>
    </source>
</reference>
<dbReference type="RefSeq" id="WP_154808473.1">
    <property type="nucleotide sequence ID" value="NZ_VIAQ01000006.1"/>
</dbReference>
<feature type="transmembrane region" description="Helical" evidence="1">
    <location>
        <begin position="6"/>
        <end position="21"/>
    </location>
</feature>
<proteinExistence type="predicted"/>
<keyword evidence="1" id="KW-0812">Transmembrane</keyword>
<organism evidence="2 3">
    <name type="scientific">Methanolobus vulcani</name>
    <dbReference type="NCBI Taxonomy" id="38026"/>
    <lineage>
        <taxon>Archaea</taxon>
        <taxon>Methanobacteriati</taxon>
        <taxon>Methanobacteriota</taxon>
        <taxon>Stenosarchaea group</taxon>
        <taxon>Methanomicrobia</taxon>
        <taxon>Methanosarcinales</taxon>
        <taxon>Methanosarcinaceae</taxon>
        <taxon>Methanolobus</taxon>
    </lineage>
</organism>
<feature type="transmembrane region" description="Helical" evidence="1">
    <location>
        <begin position="167"/>
        <end position="189"/>
    </location>
</feature>
<evidence type="ECO:0000256" key="1">
    <source>
        <dbReference type="SAM" id="Phobius"/>
    </source>
</evidence>
<name>A0A7Z8KQR5_9EURY</name>
<keyword evidence="1" id="KW-1133">Transmembrane helix</keyword>
<dbReference type="Proteomes" id="UP000319335">
    <property type="component" value="Unassembled WGS sequence"/>
</dbReference>
<feature type="transmembrane region" description="Helical" evidence="1">
    <location>
        <begin position="131"/>
        <end position="155"/>
    </location>
</feature>
<dbReference type="AlphaFoldDB" id="A0A7Z8KQR5"/>
<feature type="transmembrane region" description="Helical" evidence="1">
    <location>
        <begin position="91"/>
        <end position="111"/>
    </location>
</feature>
<evidence type="ECO:0000313" key="3">
    <source>
        <dbReference type="Proteomes" id="UP000319335"/>
    </source>
</evidence>
<feature type="transmembrane region" description="Helical" evidence="1">
    <location>
        <begin position="33"/>
        <end position="53"/>
    </location>
</feature>
<feature type="transmembrane region" description="Helical" evidence="1">
    <location>
        <begin position="59"/>
        <end position="79"/>
    </location>
</feature>
<evidence type="ECO:0000313" key="2">
    <source>
        <dbReference type="EMBL" id="TQD28369.1"/>
    </source>
</evidence>
<protein>
    <submittedName>
        <fullName evidence="2">Uncharacterized protein</fullName>
    </submittedName>
</protein>
<sequence>MAIGTIILALVGIYLLVIYNSRFEDQNLINRTIAILFFLGLIISASVILGFFIESIAGLVMYPYVAFFVIPAMIATLLYRRFSAMKDIEIVSLFIWGILSLLAGSFIGFFMTMDNPSLTYLDITEFSRNSWMLHVTLKNMGIYLLNTLMVSIPYAMHSRTDNRIYSVIWSLIIVFLALIYAYVMTYLLYGL</sequence>